<name>A0A6A6RS53_9PLEO</name>
<sequence length="150" mass="14948">MAQTTPTPTPSTQTVPNHPVPPSTRSATTRLSSGSGTSPLASITSLPSISSSISANGTFNSTATTSTAIFAWDCNSSGAASKASLYENFSGCTYAQSSTPTARPSNGTNATISGGTPVPTNNAGVRVATGVEFGSIGALGLVLVTMMGWL</sequence>
<dbReference type="EMBL" id="MU006795">
    <property type="protein sequence ID" value="KAF2637088.1"/>
    <property type="molecule type" value="Genomic_DNA"/>
</dbReference>
<feature type="region of interest" description="Disordered" evidence="1">
    <location>
        <begin position="97"/>
        <end position="117"/>
    </location>
</feature>
<feature type="compositionally biased region" description="Polar residues" evidence="1">
    <location>
        <begin position="23"/>
        <end position="36"/>
    </location>
</feature>
<evidence type="ECO:0000256" key="1">
    <source>
        <dbReference type="SAM" id="MobiDB-lite"/>
    </source>
</evidence>
<keyword evidence="3" id="KW-1185">Reference proteome</keyword>
<reference evidence="2" key="1">
    <citation type="journal article" date="2020" name="Stud. Mycol.">
        <title>101 Dothideomycetes genomes: a test case for predicting lifestyles and emergence of pathogens.</title>
        <authorList>
            <person name="Haridas S."/>
            <person name="Albert R."/>
            <person name="Binder M."/>
            <person name="Bloem J."/>
            <person name="Labutti K."/>
            <person name="Salamov A."/>
            <person name="Andreopoulos B."/>
            <person name="Baker S."/>
            <person name="Barry K."/>
            <person name="Bills G."/>
            <person name="Bluhm B."/>
            <person name="Cannon C."/>
            <person name="Castanera R."/>
            <person name="Culley D."/>
            <person name="Daum C."/>
            <person name="Ezra D."/>
            <person name="Gonzalez J."/>
            <person name="Henrissat B."/>
            <person name="Kuo A."/>
            <person name="Liang C."/>
            <person name="Lipzen A."/>
            <person name="Lutzoni F."/>
            <person name="Magnuson J."/>
            <person name="Mondo S."/>
            <person name="Nolan M."/>
            <person name="Ohm R."/>
            <person name="Pangilinan J."/>
            <person name="Park H.-J."/>
            <person name="Ramirez L."/>
            <person name="Alfaro M."/>
            <person name="Sun H."/>
            <person name="Tritt A."/>
            <person name="Yoshinaga Y."/>
            <person name="Zwiers L.-H."/>
            <person name="Turgeon B."/>
            <person name="Goodwin S."/>
            <person name="Spatafora J."/>
            <person name="Crous P."/>
            <person name="Grigoriev I."/>
        </authorList>
    </citation>
    <scope>NUCLEOTIDE SEQUENCE</scope>
    <source>
        <strain evidence="2">CBS 473.64</strain>
    </source>
</reference>
<feature type="compositionally biased region" description="Low complexity" evidence="1">
    <location>
        <begin position="1"/>
        <end position="16"/>
    </location>
</feature>
<dbReference type="AlphaFoldDB" id="A0A6A6RS53"/>
<organism evidence="2 3">
    <name type="scientific">Massarina eburnea CBS 473.64</name>
    <dbReference type="NCBI Taxonomy" id="1395130"/>
    <lineage>
        <taxon>Eukaryota</taxon>
        <taxon>Fungi</taxon>
        <taxon>Dikarya</taxon>
        <taxon>Ascomycota</taxon>
        <taxon>Pezizomycotina</taxon>
        <taxon>Dothideomycetes</taxon>
        <taxon>Pleosporomycetidae</taxon>
        <taxon>Pleosporales</taxon>
        <taxon>Massarineae</taxon>
        <taxon>Massarinaceae</taxon>
        <taxon>Massarina</taxon>
    </lineage>
</organism>
<feature type="region of interest" description="Disordered" evidence="1">
    <location>
        <begin position="1"/>
        <end position="40"/>
    </location>
</feature>
<accession>A0A6A6RS53</accession>
<evidence type="ECO:0000313" key="2">
    <source>
        <dbReference type="EMBL" id="KAF2637088.1"/>
    </source>
</evidence>
<dbReference type="Proteomes" id="UP000799753">
    <property type="component" value="Unassembled WGS sequence"/>
</dbReference>
<protein>
    <submittedName>
        <fullName evidence="2">Uncharacterized protein</fullName>
    </submittedName>
</protein>
<proteinExistence type="predicted"/>
<evidence type="ECO:0000313" key="3">
    <source>
        <dbReference type="Proteomes" id="UP000799753"/>
    </source>
</evidence>
<dbReference type="OrthoDB" id="10423895at2759"/>
<gene>
    <name evidence="2" type="ORF">P280DRAFT_521604</name>
</gene>